<feature type="transmembrane region" description="Helical" evidence="9">
    <location>
        <begin position="151"/>
        <end position="168"/>
    </location>
</feature>
<evidence type="ECO:0000313" key="12">
    <source>
        <dbReference type="EMBL" id="MFC0542734.1"/>
    </source>
</evidence>
<sequence>MSTQGFAPGVHWRLPPLVADIVLAVTVTAVTVWGCYSESNPSFDSGPFYHGNVIVPAPGWAYLLVAAAGMALAWRRRHPRGVLAATIVGVLAFALLGYVSDAALVIPPIALYTVALMVPVLDAVLLAVATLAALAVAIVVGPAVAVTSGDIALTGLVAVALLGGIASANRRRYIEEVRVRTELLERTHQEKTRRTVDAERLRIARELHDVVSHTMSTINVQAGVAAYVGSDLPPNTASALQAIKTASKDGLRELRAILAVLRQVDDPDSTQPQPGLARLDALVAGVIAAGLPTAVVTNGAPPAALPPAVDLAAYRIVQESLTNAIRHAGPATATVEITYGRRAVHLRVTDTGWGPPASWPTSGHGVIGMRERAAAAGGRLDIGKANTGGFEVTARLPLESV</sequence>
<evidence type="ECO:0000256" key="4">
    <source>
        <dbReference type="ARBA" id="ARBA00022679"/>
    </source>
</evidence>
<comment type="caution">
    <text evidence="12">The sequence shown here is derived from an EMBL/GenBank/DDBJ whole genome shotgun (WGS) entry which is preliminary data.</text>
</comment>
<keyword evidence="6 12" id="KW-0418">Kinase</keyword>
<dbReference type="Pfam" id="PF07730">
    <property type="entry name" value="HisKA_3"/>
    <property type="match status" value="1"/>
</dbReference>
<evidence type="ECO:0000259" key="10">
    <source>
        <dbReference type="Pfam" id="PF02518"/>
    </source>
</evidence>
<dbReference type="Gene3D" id="3.30.565.10">
    <property type="entry name" value="Histidine kinase-like ATPase, C-terminal domain"/>
    <property type="match status" value="1"/>
</dbReference>
<dbReference type="Gene3D" id="1.20.5.1930">
    <property type="match status" value="1"/>
</dbReference>
<feature type="domain" description="Histidine kinase/HSP90-like ATPase" evidence="10">
    <location>
        <begin position="312"/>
        <end position="399"/>
    </location>
</feature>
<keyword evidence="3" id="KW-0597">Phosphoprotein</keyword>
<comment type="catalytic activity">
    <reaction evidence="1">
        <text>ATP + protein L-histidine = ADP + protein N-phospho-L-histidine.</text>
        <dbReference type="EC" id="2.7.13.3"/>
    </reaction>
</comment>
<evidence type="ECO:0000256" key="8">
    <source>
        <dbReference type="ARBA" id="ARBA00023012"/>
    </source>
</evidence>
<feature type="transmembrane region" description="Helical" evidence="9">
    <location>
        <begin position="81"/>
        <end position="99"/>
    </location>
</feature>
<name>A0ABV6MR18_9PSEU</name>
<keyword evidence="9" id="KW-0472">Membrane</keyword>
<proteinExistence type="predicted"/>
<evidence type="ECO:0000256" key="3">
    <source>
        <dbReference type="ARBA" id="ARBA00022553"/>
    </source>
</evidence>
<organism evidence="12 13">
    <name type="scientific">Kutzneria chonburiensis</name>
    <dbReference type="NCBI Taxonomy" id="1483604"/>
    <lineage>
        <taxon>Bacteria</taxon>
        <taxon>Bacillati</taxon>
        <taxon>Actinomycetota</taxon>
        <taxon>Actinomycetes</taxon>
        <taxon>Pseudonocardiales</taxon>
        <taxon>Pseudonocardiaceae</taxon>
        <taxon>Kutzneria</taxon>
    </lineage>
</organism>
<evidence type="ECO:0000256" key="5">
    <source>
        <dbReference type="ARBA" id="ARBA00022741"/>
    </source>
</evidence>
<dbReference type="CDD" id="cd16917">
    <property type="entry name" value="HATPase_UhpB-NarQ-NarX-like"/>
    <property type="match status" value="1"/>
</dbReference>
<feature type="transmembrane region" description="Helical" evidence="9">
    <location>
        <begin position="53"/>
        <end position="74"/>
    </location>
</feature>
<feature type="domain" description="Signal transduction histidine kinase subgroup 3 dimerisation and phosphoacceptor" evidence="11">
    <location>
        <begin position="199"/>
        <end position="265"/>
    </location>
</feature>
<dbReference type="SUPFAM" id="SSF55874">
    <property type="entry name" value="ATPase domain of HSP90 chaperone/DNA topoisomerase II/histidine kinase"/>
    <property type="match status" value="1"/>
</dbReference>
<keyword evidence="8" id="KW-0902">Two-component regulatory system</keyword>
<reference evidence="12 13" key="1">
    <citation type="submission" date="2024-09" db="EMBL/GenBank/DDBJ databases">
        <authorList>
            <person name="Sun Q."/>
            <person name="Mori K."/>
        </authorList>
    </citation>
    <scope>NUCLEOTIDE SEQUENCE [LARGE SCALE GENOMIC DNA]</scope>
    <source>
        <strain evidence="12 13">TBRC 1432</strain>
    </source>
</reference>
<protein>
    <recommendedName>
        <fullName evidence="2">histidine kinase</fullName>
        <ecNumber evidence="2">2.7.13.3</ecNumber>
    </recommendedName>
</protein>
<dbReference type="InterPro" id="IPR036890">
    <property type="entry name" value="HATPase_C_sf"/>
</dbReference>
<dbReference type="EC" id="2.7.13.3" evidence="2"/>
<keyword evidence="13" id="KW-1185">Reference proteome</keyword>
<feature type="transmembrane region" description="Helical" evidence="9">
    <location>
        <begin position="126"/>
        <end position="145"/>
    </location>
</feature>
<dbReference type="PANTHER" id="PTHR24421:SF10">
    <property type="entry name" value="NITRATE_NITRITE SENSOR PROTEIN NARQ"/>
    <property type="match status" value="1"/>
</dbReference>
<dbReference type="RefSeq" id="WP_273941150.1">
    <property type="nucleotide sequence ID" value="NZ_CP097263.1"/>
</dbReference>
<keyword evidence="9" id="KW-0812">Transmembrane</keyword>
<keyword evidence="5" id="KW-0547">Nucleotide-binding</keyword>
<dbReference type="EMBL" id="JBHLUD010000004">
    <property type="protein sequence ID" value="MFC0542734.1"/>
    <property type="molecule type" value="Genomic_DNA"/>
</dbReference>
<evidence type="ECO:0000256" key="7">
    <source>
        <dbReference type="ARBA" id="ARBA00022840"/>
    </source>
</evidence>
<evidence type="ECO:0000256" key="2">
    <source>
        <dbReference type="ARBA" id="ARBA00012438"/>
    </source>
</evidence>
<accession>A0ABV6MR18</accession>
<dbReference type="InterPro" id="IPR003594">
    <property type="entry name" value="HATPase_dom"/>
</dbReference>
<dbReference type="GO" id="GO:0016301">
    <property type="term" value="F:kinase activity"/>
    <property type="evidence" value="ECO:0007669"/>
    <property type="project" value="UniProtKB-KW"/>
</dbReference>
<evidence type="ECO:0000256" key="9">
    <source>
        <dbReference type="SAM" id="Phobius"/>
    </source>
</evidence>
<evidence type="ECO:0000256" key="1">
    <source>
        <dbReference type="ARBA" id="ARBA00000085"/>
    </source>
</evidence>
<gene>
    <name evidence="12" type="ORF">ACFFH7_14650</name>
</gene>
<dbReference type="InterPro" id="IPR050482">
    <property type="entry name" value="Sensor_HK_TwoCompSys"/>
</dbReference>
<dbReference type="InterPro" id="IPR011712">
    <property type="entry name" value="Sig_transdc_His_kin_sub3_dim/P"/>
</dbReference>
<feature type="transmembrane region" description="Helical" evidence="9">
    <location>
        <begin position="12"/>
        <end position="33"/>
    </location>
</feature>
<evidence type="ECO:0000256" key="6">
    <source>
        <dbReference type="ARBA" id="ARBA00022777"/>
    </source>
</evidence>
<keyword evidence="4" id="KW-0808">Transferase</keyword>
<evidence type="ECO:0000259" key="11">
    <source>
        <dbReference type="Pfam" id="PF07730"/>
    </source>
</evidence>
<keyword evidence="9" id="KW-1133">Transmembrane helix</keyword>
<keyword evidence="7" id="KW-0067">ATP-binding</keyword>
<dbReference type="PANTHER" id="PTHR24421">
    <property type="entry name" value="NITRATE/NITRITE SENSOR PROTEIN NARX-RELATED"/>
    <property type="match status" value="1"/>
</dbReference>
<evidence type="ECO:0000313" key="13">
    <source>
        <dbReference type="Proteomes" id="UP001589810"/>
    </source>
</evidence>
<dbReference type="Proteomes" id="UP001589810">
    <property type="component" value="Unassembled WGS sequence"/>
</dbReference>
<dbReference type="Pfam" id="PF02518">
    <property type="entry name" value="HATPase_c"/>
    <property type="match status" value="1"/>
</dbReference>